<dbReference type="EMBL" id="CP066308">
    <property type="protein sequence ID" value="QQE73509.1"/>
    <property type="molecule type" value="Genomic_DNA"/>
</dbReference>
<dbReference type="EMBL" id="CP073708">
    <property type="protein sequence ID" value="QUO40591.1"/>
    <property type="molecule type" value="Genomic_DNA"/>
</dbReference>
<evidence type="ECO:0000313" key="2">
    <source>
        <dbReference type="EMBL" id="QUO40591.1"/>
    </source>
</evidence>
<organism evidence="1 3">
    <name type="scientific">Brevibacillus composti</name>
    <dbReference type="NCBI Taxonomy" id="2796470"/>
    <lineage>
        <taxon>Bacteria</taxon>
        <taxon>Bacillati</taxon>
        <taxon>Bacillota</taxon>
        <taxon>Bacilli</taxon>
        <taxon>Bacillales</taxon>
        <taxon>Paenibacillaceae</taxon>
        <taxon>Brevibacillus</taxon>
    </lineage>
</organism>
<protein>
    <submittedName>
        <fullName evidence="1">Uncharacterized protein</fullName>
    </submittedName>
</protein>
<keyword evidence="4" id="KW-1185">Reference proteome</keyword>
<gene>
    <name evidence="1" type="ORF">JD108_16660</name>
    <name evidence="2" type="ORF">KDJ56_16605</name>
</gene>
<dbReference type="KEGG" id="bcop:JD108_16660"/>
<proteinExistence type="predicted"/>
<dbReference type="Proteomes" id="UP000595847">
    <property type="component" value="Chromosome"/>
</dbReference>
<dbReference type="Proteomes" id="UP000677234">
    <property type="component" value="Chromosome"/>
</dbReference>
<name>A0A7T5EJ13_9BACL</name>
<evidence type="ECO:0000313" key="4">
    <source>
        <dbReference type="Proteomes" id="UP000677234"/>
    </source>
</evidence>
<evidence type="ECO:0000313" key="1">
    <source>
        <dbReference type="EMBL" id="QQE73509.1"/>
    </source>
</evidence>
<evidence type="ECO:0000313" key="3">
    <source>
        <dbReference type="Proteomes" id="UP000595847"/>
    </source>
</evidence>
<dbReference type="AlphaFoldDB" id="A0A7T5EJ13"/>
<sequence>MRCFFLRTFGDKNTFAIQYEFEDNPFNEISLTGETWGKFELFVRGMDVCRYKRVDNETTYQWNLIHIVEWFSENLKSILSEEPFPLPVEGQHSLELLDNCLLFESDDDDEFDAWFDTKQEWEFKHSWFSNRAGSFLPDVFFRRVNDKIEIAWNNELTYSSEGISFINPIGIEYVPLGIFESTIKNFIEDFLENLLQNSKNKCDAEEVYQKLMELIK</sequence>
<accession>A0A7T5EJ13</accession>
<reference evidence="1 3" key="1">
    <citation type="submission" date="2020-12" db="EMBL/GenBank/DDBJ databases">
        <title>strain FJAT-54423T represents a novel species of the genus Brevibacillus.</title>
        <authorList>
            <person name="Tang R."/>
        </authorList>
    </citation>
    <scope>NUCLEOTIDE SEQUENCE [LARGE SCALE GENOMIC DNA]</scope>
    <source>
        <strain evidence="1 3">FJAT-54423</strain>
    </source>
</reference>
<reference evidence="2" key="2">
    <citation type="submission" date="2021-04" db="EMBL/GenBank/DDBJ databases">
        <title>Brevibacillus composti FJAT-54423, complete genome.</title>
        <authorList>
            <person name="Tang R."/>
        </authorList>
    </citation>
    <scope>NUCLEOTIDE SEQUENCE</scope>
    <source>
        <strain evidence="2">FJAT-54424</strain>
    </source>
</reference>